<dbReference type="Proteomes" id="UP000294832">
    <property type="component" value="Unassembled WGS sequence"/>
</dbReference>
<evidence type="ECO:0000313" key="9">
    <source>
        <dbReference type="EMBL" id="TCN80869.1"/>
    </source>
</evidence>
<sequence length="221" mass="23434">MQKPVLELKGSSFTLSVLHVNSTDLPLLLQELDKKLAQAPQFFIHAPLVLNFSAINGEAIDLAKLQQAMAERQLVLVGVSGADAQQQQQAESLGIAHLKMGKQNPLPPPAPRVCKIVKQNIRSGQQIYAKGGDLVIFGAVSNGAEVIADGSIHIYGTLRGKAMAGASGDNNAVIIAKTLDAELVSIAGQYWLAENLQQHGAKSSGCIRLNGESLIVETLPD</sequence>
<dbReference type="Pfam" id="PF03775">
    <property type="entry name" value="MinC_C"/>
    <property type="match status" value="1"/>
</dbReference>
<dbReference type="InterPro" id="IPR007874">
    <property type="entry name" value="MinC_N"/>
</dbReference>
<dbReference type="InterPro" id="IPR005526">
    <property type="entry name" value="Septum_form_inhib_MinC_C"/>
</dbReference>
<comment type="similarity">
    <text evidence="1 6">Belongs to the MinC family.</text>
</comment>
<gene>
    <name evidence="6" type="primary">minC</name>
    <name evidence="9" type="ORF">EDC91_12947</name>
</gene>
<accession>A0A4R2F547</accession>
<comment type="function">
    <text evidence="5 6">Cell division inhibitor that blocks the formation of polar Z ring septums. Rapidly oscillates between the poles of the cell to destabilize FtsZ filaments that have formed before they mature into polar Z rings. Prevents FtsZ polymerization.</text>
</comment>
<keyword evidence="2 6" id="KW-0132">Cell division</keyword>
<evidence type="ECO:0000256" key="6">
    <source>
        <dbReference type="HAMAP-Rule" id="MF_00267"/>
    </source>
</evidence>
<dbReference type="PANTHER" id="PTHR34108:SF1">
    <property type="entry name" value="SEPTUM SITE-DETERMINING PROTEIN MINC"/>
    <property type="match status" value="1"/>
</dbReference>
<evidence type="ECO:0000313" key="10">
    <source>
        <dbReference type="Proteomes" id="UP000294832"/>
    </source>
</evidence>
<evidence type="ECO:0000259" key="7">
    <source>
        <dbReference type="Pfam" id="PF03775"/>
    </source>
</evidence>
<evidence type="ECO:0000256" key="1">
    <source>
        <dbReference type="ARBA" id="ARBA00006291"/>
    </source>
</evidence>
<protein>
    <recommendedName>
        <fullName evidence="6">Probable septum site-determining protein MinC</fullName>
    </recommendedName>
</protein>
<dbReference type="GO" id="GO:0000917">
    <property type="term" value="P:division septum assembly"/>
    <property type="evidence" value="ECO:0007669"/>
    <property type="project" value="UniProtKB-KW"/>
</dbReference>
<evidence type="ECO:0000256" key="5">
    <source>
        <dbReference type="ARBA" id="ARBA00025606"/>
    </source>
</evidence>
<reference evidence="9 10" key="1">
    <citation type="submission" date="2019-03" db="EMBL/GenBank/DDBJ databases">
        <title>Freshwater and sediment microbial communities from various areas in North America, analyzing microbe dynamics in response to fracking.</title>
        <authorList>
            <person name="Lamendella R."/>
        </authorList>
    </citation>
    <scope>NUCLEOTIDE SEQUENCE [LARGE SCALE GENOMIC DNA]</scope>
    <source>
        <strain evidence="9 10">74A</strain>
    </source>
</reference>
<dbReference type="GO" id="GO:0000902">
    <property type="term" value="P:cell morphogenesis"/>
    <property type="evidence" value="ECO:0007669"/>
    <property type="project" value="InterPro"/>
</dbReference>
<dbReference type="Pfam" id="PF05209">
    <property type="entry name" value="MinC_N"/>
    <property type="match status" value="1"/>
</dbReference>
<dbReference type="GO" id="GO:1901891">
    <property type="term" value="P:regulation of cell septum assembly"/>
    <property type="evidence" value="ECO:0007669"/>
    <property type="project" value="InterPro"/>
</dbReference>
<comment type="caution">
    <text evidence="9">The sequence shown here is derived from an EMBL/GenBank/DDBJ whole genome shotgun (WGS) entry which is preliminary data.</text>
</comment>
<feature type="domain" description="Septum formation inhibitor MinC N-terminal" evidence="8">
    <location>
        <begin position="6"/>
        <end position="76"/>
    </location>
</feature>
<dbReference type="EMBL" id="SLWF01000029">
    <property type="protein sequence ID" value="TCN80869.1"/>
    <property type="molecule type" value="Genomic_DNA"/>
</dbReference>
<dbReference type="SUPFAM" id="SSF63848">
    <property type="entry name" value="Cell-division inhibitor MinC, C-terminal domain"/>
    <property type="match status" value="1"/>
</dbReference>
<name>A0A4R2F547_9GAMM</name>
<dbReference type="PANTHER" id="PTHR34108">
    <property type="entry name" value="SEPTUM SITE-DETERMINING PROTEIN MINC"/>
    <property type="match status" value="1"/>
</dbReference>
<dbReference type="HAMAP" id="MF_00267">
    <property type="entry name" value="MinC"/>
    <property type="match status" value="1"/>
</dbReference>
<dbReference type="RefSeq" id="WP_133040064.1">
    <property type="nucleotide sequence ID" value="NZ_SLWF01000029.1"/>
</dbReference>
<dbReference type="Gene3D" id="3.30.70.260">
    <property type="match status" value="1"/>
</dbReference>
<dbReference type="NCBIfam" id="TIGR01222">
    <property type="entry name" value="minC"/>
    <property type="match status" value="1"/>
</dbReference>
<keyword evidence="3 6" id="KW-0717">Septation</keyword>
<evidence type="ECO:0000256" key="4">
    <source>
        <dbReference type="ARBA" id="ARBA00023306"/>
    </source>
</evidence>
<evidence type="ECO:0000256" key="2">
    <source>
        <dbReference type="ARBA" id="ARBA00022618"/>
    </source>
</evidence>
<dbReference type="Gene3D" id="2.160.20.70">
    <property type="match status" value="1"/>
</dbReference>
<dbReference type="InterPro" id="IPR013033">
    <property type="entry name" value="MinC"/>
</dbReference>
<evidence type="ECO:0000256" key="3">
    <source>
        <dbReference type="ARBA" id="ARBA00023210"/>
    </source>
</evidence>
<dbReference type="AlphaFoldDB" id="A0A4R2F547"/>
<dbReference type="OrthoDB" id="9794530at2"/>
<organism evidence="9 10">
    <name type="scientific">Shewanella fodinae</name>
    <dbReference type="NCBI Taxonomy" id="552357"/>
    <lineage>
        <taxon>Bacteria</taxon>
        <taxon>Pseudomonadati</taxon>
        <taxon>Pseudomonadota</taxon>
        <taxon>Gammaproteobacteria</taxon>
        <taxon>Alteromonadales</taxon>
        <taxon>Shewanellaceae</taxon>
        <taxon>Shewanella</taxon>
    </lineage>
</organism>
<dbReference type="InterPro" id="IPR016098">
    <property type="entry name" value="CAP/MinC_C"/>
</dbReference>
<keyword evidence="4 6" id="KW-0131">Cell cycle</keyword>
<evidence type="ECO:0000259" key="8">
    <source>
        <dbReference type="Pfam" id="PF05209"/>
    </source>
</evidence>
<proteinExistence type="inferred from homology"/>
<keyword evidence="10" id="KW-1185">Reference proteome</keyword>
<dbReference type="InterPro" id="IPR036145">
    <property type="entry name" value="MinC_C_sf"/>
</dbReference>
<dbReference type="GO" id="GO:0051302">
    <property type="term" value="P:regulation of cell division"/>
    <property type="evidence" value="ECO:0007669"/>
    <property type="project" value="InterPro"/>
</dbReference>
<comment type="subunit">
    <text evidence="6">Interacts with MinD and FtsZ.</text>
</comment>
<feature type="domain" description="Septum formation inhibitor MinC C-terminal" evidence="7">
    <location>
        <begin position="116"/>
        <end position="216"/>
    </location>
</feature>